<feature type="transmembrane region" description="Helical" evidence="1">
    <location>
        <begin position="103"/>
        <end position="122"/>
    </location>
</feature>
<organism evidence="3 4">
    <name type="scientific">Roseovarius atlanticus</name>
    <dbReference type="NCBI Taxonomy" id="1641875"/>
    <lineage>
        <taxon>Bacteria</taxon>
        <taxon>Pseudomonadati</taxon>
        <taxon>Pseudomonadota</taxon>
        <taxon>Alphaproteobacteria</taxon>
        <taxon>Rhodobacterales</taxon>
        <taxon>Roseobacteraceae</taxon>
        <taxon>Roseovarius</taxon>
    </lineage>
</organism>
<dbReference type="Pfam" id="PF07786">
    <property type="entry name" value="HGSNAT_cat"/>
    <property type="match status" value="1"/>
</dbReference>
<evidence type="ECO:0000313" key="4">
    <source>
        <dbReference type="Proteomes" id="UP000051295"/>
    </source>
</evidence>
<feature type="transmembrane region" description="Helical" evidence="1">
    <location>
        <begin position="240"/>
        <end position="261"/>
    </location>
</feature>
<dbReference type="OrthoDB" id="9807591at2"/>
<dbReference type="Proteomes" id="UP000051295">
    <property type="component" value="Unassembled WGS sequence"/>
</dbReference>
<keyword evidence="4" id="KW-1185">Reference proteome</keyword>
<keyword evidence="1" id="KW-0812">Transmembrane</keyword>
<proteinExistence type="predicted"/>
<reference evidence="3 4" key="1">
    <citation type="submission" date="2015-04" db="EMBL/GenBank/DDBJ databases">
        <title>The draft genome sequence of Roseovarius sp.R12b.</title>
        <authorList>
            <person name="Li G."/>
            <person name="Lai Q."/>
            <person name="Shao Z."/>
            <person name="Yan P."/>
        </authorList>
    </citation>
    <scope>NUCLEOTIDE SEQUENCE [LARGE SCALE GENOMIC DNA]</scope>
    <source>
        <strain evidence="3 4">R12B</strain>
    </source>
</reference>
<evidence type="ECO:0000313" key="3">
    <source>
        <dbReference type="EMBL" id="KRS13530.1"/>
    </source>
</evidence>
<dbReference type="PATRIC" id="fig|1641875.4.peg.3700"/>
<dbReference type="InterPro" id="IPR012429">
    <property type="entry name" value="HGSNAT_cat"/>
</dbReference>
<dbReference type="STRING" id="1641875.XM53_06665"/>
<evidence type="ECO:0000256" key="1">
    <source>
        <dbReference type="SAM" id="Phobius"/>
    </source>
</evidence>
<protein>
    <recommendedName>
        <fullName evidence="2">Heparan-alpha-glucosaminide N-acetyltransferase catalytic domain-containing protein</fullName>
    </recommendedName>
</protein>
<feature type="transmembrane region" description="Helical" evidence="1">
    <location>
        <begin position="70"/>
        <end position="91"/>
    </location>
</feature>
<keyword evidence="1" id="KW-1133">Transmembrane helix</keyword>
<accession>A0A0T5NX60</accession>
<feature type="transmembrane region" description="Helical" evidence="1">
    <location>
        <begin position="31"/>
        <end position="50"/>
    </location>
</feature>
<comment type="caution">
    <text evidence="3">The sequence shown here is derived from an EMBL/GenBank/DDBJ whole genome shotgun (WGS) entry which is preliminary data.</text>
</comment>
<dbReference type="EMBL" id="LAXJ01000005">
    <property type="protein sequence ID" value="KRS13530.1"/>
    <property type="molecule type" value="Genomic_DNA"/>
</dbReference>
<feature type="transmembrane region" description="Helical" evidence="1">
    <location>
        <begin position="128"/>
        <end position="150"/>
    </location>
</feature>
<feature type="transmembrane region" description="Helical" evidence="1">
    <location>
        <begin position="155"/>
        <end position="174"/>
    </location>
</feature>
<feature type="transmembrane region" description="Helical" evidence="1">
    <location>
        <begin position="194"/>
        <end position="214"/>
    </location>
</feature>
<sequence>MAATGSWLSHTIDVSGDTLSLAPRSTYQSRLLWLDLARGVALLGMVVFHFARDLEMFGLVTSGTTMTGGWAAFARLVAGSFLFLSGVSFDLAHRGGFRTRPWARRFVIICGAAGLVTVATLAVFPTRFIYFGILHAIAAASLIGVIFLYFPAMAALFTGIAILAMDNFLAPGILESQWLVWTGLSAAARPSLDFIPLVPWLAPFLFGMALAPLLPQEAPRSSWPTKPCVRIAAWPGQHSLLVYLLHQPLLLGVIWVFAQILR</sequence>
<keyword evidence="1" id="KW-0472">Membrane</keyword>
<name>A0A0T5NX60_9RHOB</name>
<evidence type="ECO:0000259" key="2">
    <source>
        <dbReference type="Pfam" id="PF07786"/>
    </source>
</evidence>
<feature type="domain" description="Heparan-alpha-glucosaminide N-acetyltransferase catalytic" evidence="2">
    <location>
        <begin position="30"/>
        <end position="248"/>
    </location>
</feature>
<gene>
    <name evidence="3" type="ORF">XM53_06665</name>
</gene>
<dbReference type="AlphaFoldDB" id="A0A0T5NX60"/>